<accession>A0ACB7TU61</accession>
<comment type="caution">
    <text evidence="1">The sequence shown here is derived from an EMBL/GenBank/DDBJ whole genome shotgun (WGS) entry which is preliminary data.</text>
</comment>
<organism evidence="1 2">
    <name type="scientific">Dioscorea alata</name>
    <name type="common">Purple yam</name>
    <dbReference type="NCBI Taxonomy" id="55571"/>
    <lineage>
        <taxon>Eukaryota</taxon>
        <taxon>Viridiplantae</taxon>
        <taxon>Streptophyta</taxon>
        <taxon>Embryophyta</taxon>
        <taxon>Tracheophyta</taxon>
        <taxon>Spermatophyta</taxon>
        <taxon>Magnoliopsida</taxon>
        <taxon>Liliopsida</taxon>
        <taxon>Dioscoreales</taxon>
        <taxon>Dioscoreaceae</taxon>
        <taxon>Dioscorea</taxon>
    </lineage>
</organism>
<evidence type="ECO:0000313" key="1">
    <source>
        <dbReference type="EMBL" id="KAH7652279.1"/>
    </source>
</evidence>
<reference evidence="2" key="1">
    <citation type="journal article" date="2022" name="Nat. Commun.">
        <title>Chromosome evolution and the genetic basis of agronomically important traits in greater yam.</title>
        <authorList>
            <person name="Bredeson J.V."/>
            <person name="Lyons J.B."/>
            <person name="Oniyinde I.O."/>
            <person name="Okereke N.R."/>
            <person name="Kolade O."/>
            <person name="Nnabue I."/>
            <person name="Nwadili C.O."/>
            <person name="Hribova E."/>
            <person name="Parker M."/>
            <person name="Nwogha J."/>
            <person name="Shu S."/>
            <person name="Carlson J."/>
            <person name="Kariba R."/>
            <person name="Muthemba S."/>
            <person name="Knop K."/>
            <person name="Barton G.J."/>
            <person name="Sherwood A.V."/>
            <person name="Lopez-Montes A."/>
            <person name="Asiedu R."/>
            <person name="Jamnadass R."/>
            <person name="Muchugi A."/>
            <person name="Goodstein D."/>
            <person name="Egesi C.N."/>
            <person name="Featherston J."/>
            <person name="Asfaw A."/>
            <person name="Simpson G.G."/>
            <person name="Dolezel J."/>
            <person name="Hendre P.S."/>
            <person name="Van Deynze A."/>
            <person name="Kumar P.L."/>
            <person name="Obidiegwu J.E."/>
            <person name="Bhattacharjee R."/>
            <person name="Rokhsar D.S."/>
        </authorList>
    </citation>
    <scope>NUCLEOTIDE SEQUENCE [LARGE SCALE GENOMIC DNA]</scope>
    <source>
        <strain evidence="2">cv. TDa95/00328</strain>
    </source>
</reference>
<dbReference type="Proteomes" id="UP000827976">
    <property type="component" value="Chromosome 19"/>
</dbReference>
<dbReference type="EMBL" id="CM037029">
    <property type="protein sequence ID" value="KAH7652279.1"/>
    <property type="molecule type" value="Genomic_DNA"/>
</dbReference>
<name>A0ACB7TU61_DIOAL</name>
<evidence type="ECO:0000313" key="2">
    <source>
        <dbReference type="Proteomes" id="UP000827976"/>
    </source>
</evidence>
<protein>
    <submittedName>
        <fullName evidence="1">G-protein gamma-like domain-containing protein</fullName>
    </submittedName>
</protein>
<sequence>MQAERKAAAAAATAAVPKPVVDTRGKHRISAELKRLEQEARFLEKFDNEQEEMEELEKTEKASASCQELLHKVESKPDPLLPVTIGPVNPTWNRWFEGPQDLQGCKCWIL</sequence>
<proteinExistence type="predicted"/>
<gene>
    <name evidence="1" type="ORF">IHE45_19G006600</name>
</gene>
<keyword evidence="2" id="KW-1185">Reference proteome</keyword>